<organism evidence="3 4">
    <name type="scientific">Strongyloides venezuelensis</name>
    <name type="common">Threadworm</name>
    <dbReference type="NCBI Taxonomy" id="75913"/>
    <lineage>
        <taxon>Eukaryota</taxon>
        <taxon>Metazoa</taxon>
        <taxon>Ecdysozoa</taxon>
        <taxon>Nematoda</taxon>
        <taxon>Chromadorea</taxon>
        <taxon>Rhabditida</taxon>
        <taxon>Tylenchina</taxon>
        <taxon>Panagrolaimomorpha</taxon>
        <taxon>Strongyloidoidea</taxon>
        <taxon>Strongyloididae</taxon>
        <taxon>Strongyloides</taxon>
    </lineage>
</organism>
<proteinExistence type="predicted"/>
<evidence type="ECO:0000259" key="2">
    <source>
        <dbReference type="PROSITE" id="PS50097"/>
    </source>
</evidence>
<sequence>MSYYKRQVLTNTFSKSSSIRQFRIFAGGETFYVNGYYLAELSPYFETLFFNKFFMEARTKAVSFTSVDWQELHIFLEYLCPVDRTRDKKEITVDNFHILIYFSNRFLIREIEYPLIQFVKDNFDACRMKFPCSKLVVFSSYLKSSNSPKEFLQFCYESIALYSEKDVMACSNVIPGCDMKCILEECSRIRRRIMERQLDKTQDDYDIRDEHLRGIINCTDNITNYFFGAFVAIIIYFVWLM</sequence>
<reference evidence="3" key="1">
    <citation type="submission" date="2014-07" db="EMBL/GenBank/DDBJ databases">
        <authorList>
            <person name="Martin A.A"/>
            <person name="De Silva N."/>
        </authorList>
    </citation>
    <scope>NUCLEOTIDE SEQUENCE</scope>
</reference>
<feature type="domain" description="BTB" evidence="2">
    <location>
        <begin position="20"/>
        <end position="79"/>
    </location>
</feature>
<accession>A0A0K0FUQ6</accession>
<keyword evidence="1" id="KW-0812">Transmembrane</keyword>
<name>A0A0K0FUQ6_STRVS</name>
<dbReference type="Proteomes" id="UP000035680">
    <property type="component" value="Unassembled WGS sequence"/>
</dbReference>
<evidence type="ECO:0000313" key="4">
    <source>
        <dbReference type="WBParaSite" id="SVE_1606900.1"/>
    </source>
</evidence>
<evidence type="ECO:0000256" key="1">
    <source>
        <dbReference type="SAM" id="Phobius"/>
    </source>
</evidence>
<keyword evidence="3" id="KW-1185">Reference proteome</keyword>
<dbReference type="Pfam" id="PF00651">
    <property type="entry name" value="BTB"/>
    <property type="match status" value="1"/>
</dbReference>
<dbReference type="PROSITE" id="PS50097">
    <property type="entry name" value="BTB"/>
    <property type="match status" value="1"/>
</dbReference>
<dbReference type="WBParaSite" id="SVE_1606900.1">
    <property type="protein sequence ID" value="SVE_1606900.1"/>
    <property type="gene ID" value="SVE_1606900"/>
</dbReference>
<feature type="transmembrane region" description="Helical" evidence="1">
    <location>
        <begin position="222"/>
        <end position="240"/>
    </location>
</feature>
<dbReference type="AlphaFoldDB" id="A0A0K0FUQ6"/>
<dbReference type="InterPro" id="IPR000210">
    <property type="entry name" value="BTB/POZ_dom"/>
</dbReference>
<dbReference type="Gene3D" id="3.30.710.10">
    <property type="entry name" value="Potassium Channel Kv1.1, Chain A"/>
    <property type="match status" value="1"/>
</dbReference>
<dbReference type="SMART" id="SM00225">
    <property type="entry name" value="BTB"/>
    <property type="match status" value="1"/>
</dbReference>
<keyword evidence="1" id="KW-1133">Transmembrane helix</keyword>
<protein>
    <submittedName>
        <fullName evidence="4">BTB domain-containing protein</fullName>
    </submittedName>
</protein>
<dbReference type="InterPro" id="IPR011333">
    <property type="entry name" value="SKP1/BTB/POZ_sf"/>
</dbReference>
<dbReference type="SUPFAM" id="SSF54695">
    <property type="entry name" value="POZ domain"/>
    <property type="match status" value="1"/>
</dbReference>
<evidence type="ECO:0000313" key="3">
    <source>
        <dbReference type="Proteomes" id="UP000035680"/>
    </source>
</evidence>
<reference evidence="4" key="2">
    <citation type="submission" date="2015-08" db="UniProtKB">
        <authorList>
            <consortium name="WormBaseParasite"/>
        </authorList>
    </citation>
    <scope>IDENTIFICATION</scope>
</reference>
<keyword evidence="1" id="KW-0472">Membrane</keyword>